<dbReference type="InterPro" id="IPR038666">
    <property type="entry name" value="SSP1_head-tail_sf"/>
</dbReference>
<organism evidence="1 2">
    <name type="scientific">Mammaliicoccus sciuri</name>
    <name type="common">Staphylococcus sciuri</name>
    <dbReference type="NCBI Taxonomy" id="1296"/>
    <lineage>
        <taxon>Bacteria</taxon>
        <taxon>Bacillati</taxon>
        <taxon>Bacillota</taxon>
        <taxon>Bacilli</taxon>
        <taxon>Bacillales</taxon>
        <taxon>Staphylococcaceae</taxon>
        <taxon>Mammaliicoccus</taxon>
    </lineage>
</organism>
<reference evidence="1" key="1">
    <citation type="submission" date="2022-07" db="EMBL/GenBank/DDBJ databases">
        <title>Bacterial species isolated from the porcine tonsil microbiota.</title>
        <authorList>
            <person name="Oliveira I.M.F."/>
        </authorList>
    </citation>
    <scope>NUCLEOTIDE SEQUENCE</scope>
    <source>
        <strain evidence="1">8QC2O2</strain>
    </source>
</reference>
<accession>A0AAW5LIF2</accession>
<sequence>MFNPYDEYPHTVELGFIEQVGQYPNVQERFVSEKPIQAFVDTPTTSETLKFHQMEQSVDINMYTPYLTKFNPKKAHFRYNDKVYQCVGDLENQGGMNEVHKTHLKATPYG</sequence>
<dbReference type="EMBL" id="JANILD010000010">
    <property type="protein sequence ID" value="MCQ9305005.1"/>
    <property type="molecule type" value="Genomic_DNA"/>
</dbReference>
<dbReference type="Proteomes" id="UP001204068">
    <property type="component" value="Unassembled WGS sequence"/>
</dbReference>
<evidence type="ECO:0000313" key="2">
    <source>
        <dbReference type="Proteomes" id="UP001204068"/>
    </source>
</evidence>
<comment type="caution">
    <text evidence="1">The sequence shown here is derived from an EMBL/GenBank/DDBJ whole genome shotgun (WGS) entry which is preliminary data.</text>
</comment>
<dbReference type="RefSeq" id="WP_239771895.1">
    <property type="nucleotide sequence ID" value="NZ_CP064868.1"/>
</dbReference>
<protein>
    <submittedName>
        <fullName evidence="1">Phage head-tail adapter protein</fullName>
    </submittedName>
</protein>
<gene>
    <name evidence="1" type="ORF">NQ032_15450</name>
</gene>
<evidence type="ECO:0000313" key="1">
    <source>
        <dbReference type="EMBL" id="MCQ9305005.1"/>
    </source>
</evidence>
<name>A0AAW5LIF2_MAMSC</name>
<proteinExistence type="predicted"/>
<dbReference type="Gene3D" id="2.40.10.270">
    <property type="entry name" value="Bacteriophage SPP1 head-tail adaptor protein"/>
    <property type="match status" value="1"/>
</dbReference>
<dbReference type="AlphaFoldDB" id="A0AAW5LIF2"/>